<name>A0AAD3CW04_9STRA</name>
<keyword evidence="1" id="KW-0472">Membrane</keyword>
<evidence type="ECO:0000256" key="1">
    <source>
        <dbReference type="SAM" id="Phobius"/>
    </source>
</evidence>
<dbReference type="AlphaFoldDB" id="A0AAD3CW04"/>
<keyword evidence="3" id="KW-1185">Reference proteome</keyword>
<accession>A0AAD3CW04</accession>
<sequence length="263" mass="29967">MKGPLVSNYFVATLVGSSIFSATSFNTNYLIHSHQKRCNTQKQFSSTNLIHEKPTYRKSLDPYTPIGLQMIASNNDKEDKSENEQEKNDQAAPIQKTNIFEEIFDPIISSPYFATFLFWLPFLANDRLRNRVSNFLAQYLDLSIALPVFAIGSIVGVVYLSYQTRLMDIEYAQSTTEDALRQLREARAAQMSGSQAKEVLEMDYQRALENYEYVLKQELELRSFAGMKVNAPNAPGEREEDLQAITTLLNMKISEDGNLEMLD</sequence>
<keyword evidence="1" id="KW-0812">Transmembrane</keyword>
<proteinExistence type="predicted"/>
<keyword evidence="1" id="KW-1133">Transmembrane helix</keyword>
<organism evidence="2 3">
    <name type="scientific">Chaetoceros tenuissimus</name>
    <dbReference type="NCBI Taxonomy" id="426638"/>
    <lineage>
        <taxon>Eukaryota</taxon>
        <taxon>Sar</taxon>
        <taxon>Stramenopiles</taxon>
        <taxon>Ochrophyta</taxon>
        <taxon>Bacillariophyta</taxon>
        <taxon>Coscinodiscophyceae</taxon>
        <taxon>Chaetocerotophycidae</taxon>
        <taxon>Chaetocerotales</taxon>
        <taxon>Chaetocerotaceae</taxon>
        <taxon>Chaetoceros</taxon>
    </lineage>
</organism>
<protein>
    <submittedName>
        <fullName evidence="2">Uncharacterized protein</fullName>
    </submittedName>
</protein>
<comment type="caution">
    <text evidence="2">The sequence shown here is derived from an EMBL/GenBank/DDBJ whole genome shotgun (WGS) entry which is preliminary data.</text>
</comment>
<feature type="transmembrane region" description="Helical" evidence="1">
    <location>
        <begin position="103"/>
        <end position="124"/>
    </location>
</feature>
<evidence type="ECO:0000313" key="3">
    <source>
        <dbReference type="Proteomes" id="UP001054902"/>
    </source>
</evidence>
<evidence type="ECO:0000313" key="2">
    <source>
        <dbReference type="EMBL" id="GFH52191.1"/>
    </source>
</evidence>
<reference evidence="2 3" key="1">
    <citation type="journal article" date="2021" name="Sci. Rep.">
        <title>The genome of the diatom Chaetoceros tenuissimus carries an ancient integrated fragment of an extant virus.</title>
        <authorList>
            <person name="Hongo Y."/>
            <person name="Kimura K."/>
            <person name="Takaki Y."/>
            <person name="Yoshida Y."/>
            <person name="Baba S."/>
            <person name="Kobayashi G."/>
            <person name="Nagasaki K."/>
            <person name="Hano T."/>
            <person name="Tomaru Y."/>
        </authorList>
    </citation>
    <scope>NUCLEOTIDE SEQUENCE [LARGE SCALE GENOMIC DNA]</scope>
    <source>
        <strain evidence="2 3">NIES-3715</strain>
    </source>
</reference>
<feature type="transmembrane region" description="Helical" evidence="1">
    <location>
        <begin position="6"/>
        <end position="31"/>
    </location>
</feature>
<gene>
    <name evidence="2" type="ORF">CTEN210_08667</name>
</gene>
<dbReference type="EMBL" id="BLLK01000045">
    <property type="protein sequence ID" value="GFH52191.1"/>
    <property type="molecule type" value="Genomic_DNA"/>
</dbReference>
<feature type="transmembrane region" description="Helical" evidence="1">
    <location>
        <begin position="144"/>
        <end position="162"/>
    </location>
</feature>
<dbReference type="Proteomes" id="UP001054902">
    <property type="component" value="Unassembled WGS sequence"/>
</dbReference>